<sequence length="862" mass="97062">MVIRQIYCYMAKRKQAWRDKYARSLGLQASERDEADEVIVVACRFCVAFGREPPPENTPRVGQRKSRKRSTNVAKWAKPFRPDNIRSHLVKQHTRKWGEYSELLRQLNNPEERVGAQRQLNAFFDQEEAPVQVVPVQAAEVPGSDEPTERLVRRKRRRHGQVEASEVAPAEFIATATDHQMPVAIAQPTTRLANSDYNEDTRGVEATGGEQPILLEEIMTPEIVETLVDGLYVEDHDDGRAGTKDLEMMKRVLQDQNDTVRNQQIQTMSNRTEKFVINVMNKEELASVQRLIGIGLTFTQTVKTLTSSKLRISATTVHSYARISTAVSLQMLSTVMRRSWICSIALHVLRCPKDTSCGGGERNPVLQLRVHLPWSRGTDVADLHVMALPLPNFERSPEQVLAFIEQVLNILDPEWRSKLLGGCVNGAANEMGTHSSLLLQNIMQQATSSSLYRIRRPAQVIDAYLRSALLGLSEGRYQELMASDILENGSFPQELARLAVFLRGYEPWTRVHGRCPQFDEECPWSTMNALVWILARRHHLQGVFEGHPYAQLPSPSFWLFASVLVDILSEFKEAVSNLERFPLPSRAESERILELCVNEFAKKSRISRNNGNGTVLDHGVCLEGDMFRVGQFCWSRRSGLIPYLRSLNLSMRRLYDGLPASDKHNVEWIVAGFILTCLGSVVGISESNLLEASSSTVSNGTIGSKTVMNDPPPTLPLDFVAIERMAAVDLIERYSDRLEQAYDLAFLDNISGDIERLKARIADNPSLRFELEHAQSKSFRTAWDCVPDLNELRVFAAGLSTALPRTDSGSSIGLDDEAINAVAIALQQRTEDQYRVNLGDFSVEARLHMEQAHTLKELFSEQ</sequence>
<dbReference type="eggNOG" id="ENOG502RGNQ">
    <property type="taxonomic scope" value="Eukaryota"/>
</dbReference>
<dbReference type="PANTHER" id="PTHR37067:SF3">
    <property type="entry name" value="PX DOMAIN-CONTAINING PROTEIN"/>
    <property type="match status" value="1"/>
</dbReference>
<dbReference type="AlphaFoldDB" id="V9FKR4"/>
<dbReference type="EMBL" id="ANIZ01000853">
    <property type="protein sequence ID" value="ETI52090.1"/>
    <property type="molecule type" value="Genomic_DNA"/>
</dbReference>
<comment type="caution">
    <text evidence="2">The sequence shown here is derived from an EMBL/GenBank/DDBJ whole genome shotgun (WGS) entry which is preliminary data.</text>
</comment>
<dbReference type="PANTHER" id="PTHR37067">
    <property type="entry name" value="PX DOMAIN-CONTAINING PROTEIN"/>
    <property type="match status" value="1"/>
</dbReference>
<feature type="region of interest" description="Disordered" evidence="1">
    <location>
        <begin position="140"/>
        <end position="163"/>
    </location>
</feature>
<gene>
    <name evidence="2" type="ORF">F443_04699</name>
</gene>
<dbReference type="Proteomes" id="UP000018721">
    <property type="component" value="Unassembled WGS sequence"/>
</dbReference>
<dbReference type="OrthoDB" id="125868at2759"/>
<reference evidence="2 3" key="1">
    <citation type="submission" date="2013-11" db="EMBL/GenBank/DDBJ databases">
        <title>The Genome Sequence of Phytophthora parasitica P1569.</title>
        <authorList>
            <consortium name="The Broad Institute Genomics Platform"/>
            <person name="Russ C."/>
            <person name="Tyler B."/>
            <person name="Panabieres F."/>
            <person name="Shan W."/>
            <person name="Tripathy S."/>
            <person name="Grunwald N."/>
            <person name="Machado M."/>
            <person name="Johnson C.S."/>
            <person name="Arredondo F."/>
            <person name="Hong C."/>
            <person name="Coffey M."/>
            <person name="Young S.K."/>
            <person name="Zeng Q."/>
            <person name="Gargeya S."/>
            <person name="Fitzgerald M."/>
            <person name="Abouelleil A."/>
            <person name="Alvarado L."/>
            <person name="Chapman S.B."/>
            <person name="Gainer-Dewar J."/>
            <person name="Goldberg J."/>
            <person name="Griggs A."/>
            <person name="Gujja S."/>
            <person name="Hansen M."/>
            <person name="Howarth C."/>
            <person name="Imamovic A."/>
            <person name="Ireland A."/>
            <person name="Larimer J."/>
            <person name="McCowan C."/>
            <person name="Murphy C."/>
            <person name="Pearson M."/>
            <person name="Poon T.W."/>
            <person name="Priest M."/>
            <person name="Roberts A."/>
            <person name="Saif S."/>
            <person name="Shea T."/>
            <person name="Sykes S."/>
            <person name="Wortman J."/>
            <person name="Nusbaum C."/>
            <person name="Birren B."/>
        </authorList>
    </citation>
    <scope>NUCLEOTIDE SEQUENCE [LARGE SCALE GENOMIC DNA]</scope>
    <source>
        <strain evidence="2 3">P1569</strain>
    </source>
</reference>
<dbReference type="HOGENOM" id="CLU_304335_0_0_1"/>
<protein>
    <submittedName>
        <fullName evidence="2">Uncharacterized protein</fullName>
    </submittedName>
</protein>
<evidence type="ECO:0000313" key="3">
    <source>
        <dbReference type="Proteomes" id="UP000018721"/>
    </source>
</evidence>
<feature type="region of interest" description="Disordered" evidence="1">
    <location>
        <begin position="54"/>
        <end position="73"/>
    </location>
</feature>
<keyword evidence="3" id="KW-1185">Reference proteome</keyword>
<evidence type="ECO:0000256" key="1">
    <source>
        <dbReference type="SAM" id="MobiDB-lite"/>
    </source>
</evidence>
<name>V9FKR4_PHYNI</name>
<organism evidence="2 3">
    <name type="scientific">Phytophthora nicotianae P1569</name>
    <dbReference type="NCBI Taxonomy" id="1317065"/>
    <lineage>
        <taxon>Eukaryota</taxon>
        <taxon>Sar</taxon>
        <taxon>Stramenopiles</taxon>
        <taxon>Oomycota</taxon>
        <taxon>Peronosporomycetes</taxon>
        <taxon>Peronosporales</taxon>
        <taxon>Peronosporaceae</taxon>
        <taxon>Phytophthora</taxon>
    </lineage>
</organism>
<evidence type="ECO:0000313" key="2">
    <source>
        <dbReference type="EMBL" id="ETI52090.1"/>
    </source>
</evidence>
<accession>V9FKR4</accession>
<proteinExistence type="predicted"/>